<organism evidence="8 9">
    <name type="scientific">Marinobacter excellens HL-55</name>
    <dbReference type="NCBI Taxonomy" id="1305731"/>
    <lineage>
        <taxon>Bacteria</taxon>
        <taxon>Pseudomonadati</taxon>
        <taxon>Pseudomonadota</taxon>
        <taxon>Gammaproteobacteria</taxon>
        <taxon>Pseudomonadales</taxon>
        <taxon>Marinobacteraceae</taxon>
        <taxon>Marinobacter</taxon>
    </lineage>
</organism>
<dbReference type="Gene3D" id="3.30.200.100">
    <property type="entry name" value="MucB/RseB, C-terminal domain"/>
    <property type="match status" value="1"/>
</dbReference>
<keyword evidence="3 5" id="KW-0732">Signal</keyword>
<keyword evidence="4" id="KW-0574">Periplasm</keyword>
<dbReference type="GO" id="GO:0030288">
    <property type="term" value="C:outer membrane-bounded periplasmic space"/>
    <property type="evidence" value="ECO:0007669"/>
    <property type="project" value="TreeGrafter"/>
</dbReference>
<dbReference type="InterPro" id="IPR038484">
    <property type="entry name" value="MucB/RseB_C_sf"/>
</dbReference>
<dbReference type="CDD" id="cd16327">
    <property type="entry name" value="RseB"/>
    <property type="match status" value="1"/>
</dbReference>
<sequence>MRFPVSSVPVRFRHVLAGLFLGLAVPLAHAGSATAEAPDLPDDAATAMSWLEQLGPALNMTSYRGVFVYARGDQVHSMQIAHRFRNGQVEERLVMQDGGSGEFVRKGLNVVCVLPDRGRISLNEVIPSGPFAEAFSSQLMPFGDWYRPQLVGEDRVAGYDVMTIALTARDENRYSHRLWLEKNTGLLVKSHVRDADGEVLEHFQFTSLEITDDIADEELEVQTQGREITQTLQASDATQSVVSRMNGWTLNWQPEGFMPAAAPRSGKGKAVAFSDGVAAFSVFVEPVGSLKMPTGASRVGATTIYMREMSVAERPFLVAVVGEIPPRTARKVADSVEIDDILALELSER</sequence>
<feature type="signal peptide" evidence="5">
    <location>
        <begin position="1"/>
        <end position="30"/>
    </location>
</feature>
<dbReference type="PATRIC" id="fig|1305731.5.peg.165"/>
<dbReference type="OrthoDB" id="7067274at2"/>
<accession>A0A0P7YGE1</accession>
<comment type="caution">
    <text evidence="8">The sequence shown here is derived from an EMBL/GenBank/DDBJ whole genome shotgun (WGS) entry which is preliminary data.</text>
</comment>
<evidence type="ECO:0000259" key="6">
    <source>
        <dbReference type="Pfam" id="PF03888"/>
    </source>
</evidence>
<evidence type="ECO:0000256" key="3">
    <source>
        <dbReference type="ARBA" id="ARBA00022729"/>
    </source>
</evidence>
<dbReference type="Pfam" id="PF03888">
    <property type="entry name" value="MucB_RseB"/>
    <property type="match status" value="1"/>
</dbReference>
<gene>
    <name evidence="8" type="primary">rseB</name>
    <name evidence="8" type="ORF">HLUCCX14_09105</name>
</gene>
<dbReference type="GO" id="GO:0032885">
    <property type="term" value="P:regulation of polysaccharide biosynthetic process"/>
    <property type="evidence" value="ECO:0007669"/>
    <property type="project" value="TreeGrafter"/>
</dbReference>
<comment type="similarity">
    <text evidence="2">Belongs to the RseB family.</text>
</comment>
<evidence type="ECO:0000256" key="1">
    <source>
        <dbReference type="ARBA" id="ARBA00004418"/>
    </source>
</evidence>
<dbReference type="InterPro" id="IPR005588">
    <property type="entry name" value="MucB_RseB"/>
</dbReference>
<protein>
    <submittedName>
        <fullName evidence="8">Sigma-E factor negative regulatory protein RseB</fullName>
    </submittedName>
</protein>
<dbReference type="GO" id="GO:0045152">
    <property type="term" value="F:antisigma factor binding"/>
    <property type="evidence" value="ECO:0007669"/>
    <property type="project" value="TreeGrafter"/>
</dbReference>
<name>A0A0P7YGE1_9GAMM</name>
<evidence type="ECO:0000256" key="4">
    <source>
        <dbReference type="ARBA" id="ARBA00022764"/>
    </source>
</evidence>
<feature type="domain" description="MucB/RseB N-terminal" evidence="6">
    <location>
        <begin position="47"/>
        <end position="220"/>
    </location>
</feature>
<dbReference type="EMBL" id="LJZQ01000011">
    <property type="protein sequence ID" value="KPQ28848.1"/>
    <property type="molecule type" value="Genomic_DNA"/>
</dbReference>
<evidence type="ECO:0000256" key="5">
    <source>
        <dbReference type="SAM" id="SignalP"/>
    </source>
</evidence>
<dbReference type="Gene3D" id="2.50.20.10">
    <property type="entry name" value="Lipoprotein localisation LolA/LolB/LppX"/>
    <property type="match status" value="1"/>
</dbReference>
<evidence type="ECO:0000313" key="8">
    <source>
        <dbReference type="EMBL" id="KPQ28848.1"/>
    </source>
</evidence>
<dbReference type="InterPro" id="IPR033434">
    <property type="entry name" value="MucB/RseB_N"/>
</dbReference>
<feature type="chain" id="PRO_5006146275" evidence="5">
    <location>
        <begin position="31"/>
        <end position="349"/>
    </location>
</feature>
<dbReference type="PANTHER" id="PTHR38782:SF1">
    <property type="entry name" value="SIGMA-E FACTOR REGULATORY PROTEIN RSEB"/>
    <property type="match status" value="1"/>
</dbReference>
<proteinExistence type="inferred from homology"/>
<reference evidence="8 9" key="1">
    <citation type="submission" date="2015-09" db="EMBL/GenBank/DDBJ databases">
        <title>Identification and resolution of microdiversity through metagenomic sequencing of parallel consortia.</title>
        <authorList>
            <person name="Nelson W.C."/>
            <person name="Romine M.F."/>
            <person name="Lindemann S.R."/>
        </authorList>
    </citation>
    <scope>NUCLEOTIDE SEQUENCE [LARGE SCALE GENOMIC DNA]</scope>
    <source>
        <strain evidence="8">HL-55</strain>
    </source>
</reference>
<dbReference type="Proteomes" id="UP000050416">
    <property type="component" value="Unassembled WGS sequence"/>
</dbReference>
<dbReference type="InterPro" id="IPR033436">
    <property type="entry name" value="MucB/RseB_C"/>
</dbReference>
<evidence type="ECO:0000313" key="9">
    <source>
        <dbReference type="Proteomes" id="UP000050416"/>
    </source>
</evidence>
<dbReference type="STRING" id="1305731.GCA_000934705_02059"/>
<dbReference type="Pfam" id="PF17188">
    <property type="entry name" value="MucB_RseB_C"/>
    <property type="match status" value="1"/>
</dbReference>
<dbReference type="PIRSF" id="PIRSF005427">
    <property type="entry name" value="RseB"/>
    <property type="match status" value="1"/>
</dbReference>
<evidence type="ECO:0000256" key="2">
    <source>
        <dbReference type="ARBA" id="ARBA00008150"/>
    </source>
</evidence>
<dbReference type="AlphaFoldDB" id="A0A0P7YGE1"/>
<evidence type="ECO:0000259" key="7">
    <source>
        <dbReference type="Pfam" id="PF17188"/>
    </source>
</evidence>
<comment type="subcellular location">
    <subcellularLocation>
        <location evidence="1">Periplasm</location>
    </subcellularLocation>
</comment>
<dbReference type="PANTHER" id="PTHR38782">
    <property type="match status" value="1"/>
</dbReference>
<feature type="domain" description="MucB/RseB C-terminal" evidence="7">
    <location>
        <begin position="245"/>
        <end position="337"/>
    </location>
</feature>